<keyword evidence="6 10" id="KW-0274">FAD</keyword>
<evidence type="ECO:0000256" key="7">
    <source>
        <dbReference type="ARBA" id="ARBA00022842"/>
    </source>
</evidence>
<comment type="cofactor">
    <cofactor evidence="11">
        <name>Mg(2+)</name>
        <dbReference type="ChEBI" id="CHEBI:18420"/>
    </cofactor>
    <cofactor evidence="11">
        <name>Mn(2+)</name>
        <dbReference type="ChEBI" id="CHEBI:29035"/>
    </cofactor>
    <text evidence="11">Magnesium. Can also use manganese.</text>
</comment>
<evidence type="ECO:0000256" key="2">
    <source>
        <dbReference type="ARBA" id="ARBA00016337"/>
    </source>
</evidence>
<evidence type="ECO:0000256" key="5">
    <source>
        <dbReference type="ARBA" id="ARBA00022723"/>
    </source>
</evidence>
<dbReference type="GO" id="GO:0046872">
    <property type="term" value="F:metal ion binding"/>
    <property type="evidence" value="ECO:0007669"/>
    <property type="project" value="UniProtKB-UniRule"/>
</dbReference>
<evidence type="ECO:0000256" key="9">
    <source>
        <dbReference type="ARBA" id="ARBA00048540"/>
    </source>
</evidence>
<evidence type="ECO:0000256" key="6">
    <source>
        <dbReference type="ARBA" id="ARBA00022827"/>
    </source>
</evidence>
<dbReference type="PIRSF" id="PIRSF006268">
    <property type="entry name" value="ApbE"/>
    <property type="match status" value="1"/>
</dbReference>
<evidence type="ECO:0000256" key="10">
    <source>
        <dbReference type="PIRNR" id="PIRNR006268"/>
    </source>
</evidence>
<keyword evidence="5 10" id="KW-0479">Metal-binding</keyword>
<dbReference type="SUPFAM" id="SSF143631">
    <property type="entry name" value="ApbE-like"/>
    <property type="match status" value="1"/>
</dbReference>
<organism evidence="13 14">
    <name type="scientific">Arcticibacter pallidicorallinus</name>
    <dbReference type="NCBI Taxonomy" id="1259464"/>
    <lineage>
        <taxon>Bacteria</taxon>
        <taxon>Pseudomonadati</taxon>
        <taxon>Bacteroidota</taxon>
        <taxon>Sphingobacteriia</taxon>
        <taxon>Sphingobacteriales</taxon>
        <taxon>Sphingobacteriaceae</taxon>
        <taxon>Arcticibacter</taxon>
    </lineage>
</organism>
<reference evidence="13 14" key="1">
    <citation type="submission" date="2018-03" db="EMBL/GenBank/DDBJ databases">
        <title>Genomic Encyclopedia of Type Strains, Phase III (KMG-III): the genomes of soil and plant-associated and newly described type strains.</title>
        <authorList>
            <person name="Whitman W."/>
        </authorList>
    </citation>
    <scope>NUCLEOTIDE SEQUENCE [LARGE SCALE GENOMIC DNA]</scope>
    <source>
        <strain evidence="13 14">CGMCC 1.9313</strain>
    </source>
</reference>
<comment type="similarity">
    <text evidence="10">Belongs to the ApbE family.</text>
</comment>
<comment type="catalytic activity">
    <reaction evidence="9 10">
        <text>L-threonyl-[protein] + FAD = FMN-L-threonyl-[protein] + AMP + H(+)</text>
        <dbReference type="Rhea" id="RHEA:36847"/>
        <dbReference type="Rhea" id="RHEA-COMP:11060"/>
        <dbReference type="Rhea" id="RHEA-COMP:11061"/>
        <dbReference type="ChEBI" id="CHEBI:15378"/>
        <dbReference type="ChEBI" id="CHEBI:30013"/>
        <dbReference type="ChEBI" id="CHEBI:57692"/>
        <dbReference type="ChEBI" id="CHEBI:74257"/>
        <dbReference type="ChEBI" id="CHEBI:456215"/>
        <dbReference type="EC" id="2.7.1.180"/>
    </reaction>
</comment>
<name>A0A2T0U0X1_9SPHI</name>
<keyword evidence="14" id="KW-1185">Reference proteome</keyword>
<accession>A0A2T0U0X1</accession>
<dbReference type="PANTHER" id="PTHR30040">
    <property type="entry name" value="THIAMINE BIOSYNTHESIS LIPOPROTEIN APBE"/>
    <property type="match status" value="1"/>
</dbReference>
<keyword evidence="12" id="KW-0732">Signal</keyword>
<evidence type="ECO:0000256" key="11">
    <source>
        <dbReference type="PIRSR" id="PIRSR006268-2"/>
    </source>
</evidence>
<dbReference type="RefSeq" id="WP_106293905.1">
    <property type="nucleotide sequence ID" value="NZ_PVTH01000007.1"/>
</dbReference>
<dbReference type="GO" id="GO:0016740">
    <property type="term" value="F:transferase activity"/>
    <property type="evidence" value="ECO:0007669"/>
    <property type="project" value="UniProtKB-UniRule"/>
</dbReference>
<keyword evidence="7 10" id="KW-0460">Magnesium</keyword>
<keyword evidence="3 10" id="KW-0285">Flavoprotein</keyword>
<dbReference type="Gene3D" id="3.10.520.10">
    <property type="entry name" value="ApbE-like domains"/>
    <property type="match status" value="1"/>
</dbReference>
<dbReference type="AlphaFoldDB" id="A0A2T0U0X1"/>
<dbReference type="Pfam" id="PF02424">
    <property type="entry name" value="ApbE"/>
    <property type="match status" value="1"/>
</dbReference>
<evidence type="ECO:0000313" key="13">
    <source>
        <dbReference type="EMBL" id="PRY51554.1"/>
    </source>
</evidence>
<evidence type="ECO:0000256" key="3">
    <source>
        <dbReference type="ARBA" id="ARBA00022630"/>
    </source>
</evidence>
<evidence type="ECO:0000256" key="8">
    <source>
        <dbReference type="ARBA" id="ARBA00031306"/>
    </source>
</evidence>
<keyword evidence="13" id="KW-0449">Lipoprotein</keyword>
<proteinExistence type="inferred from homology"/>
<evidence type="ECO:0000313" key="14">
    <source>
        <dbReference type="Proteomes" id="UP000238034"/>
    </source>
</evidence>
<feature type="binding site" evidence="11">
    <location>
        <position position="288"/>
    </location>
    <ligand>
        <name>Mg(2+)</name>
        <dbReference type="ChEBI" id="CHEBI:18420"/>
    </ligand>
</feature>
<feature type="chain" id="PRO_5039885933" description="FAD:protein FMN transferase" evidence="12">
    <location>
        <begin position="23"/>
        <end position="340"/>
    </location>
</feature>
<protein>
    <recommendedName>
        <fullName evidence="2 10">FAD:protein FMN transferase</fullName>
        <ecNumber evidence="1 10">2.7.1.180</ecNumber>
    </recommendedName>
    <alternativeName>
        <fullName evidence="8 10">Flavin transferase</fullName>
    </alternativeName>
</protein>
<dbReference type="Proteomes" id="UP000238034">
    <property type="component" value="Unassembled WGS sequence"/>
</dbReference>
<evidence type="ECO:0000256" key="1">
    <source>
        <dbReference type="ARBA" id="ARBA00011955"/>
    </source>
</evidence>
<keyword evidence="4 10" id="KW-0808">Transferase</keyword>
<evidence type="ECO:0000256" key="4">
    <source>
        <dbReference type="ARBA" id="ARBA00022679"/>
    </source>
</evidence>
<dbReference type="OrthoDB" id="9778595at2"/>
<feature type="signal peptide" evidence="12">
    <location>
        <begin position="1"/>
        <end position="22"/>
    </location>
</feature>
<dbReference type="EMBL" id="PVTH01000007">
    <property type="protein sequence ID" value="PRY51554.1"/>
    <property type="molecule type" value="Genomic_DNA"/>
</dbReference>
<sequence length="340" mass="37317">MKSVLRTIFVITAFFCVTQSSAVIKKPLQNFKISGYAQGTTYHVSYFAQDSLVSAQDLDLVLAGIDSSLSLYKPYSIINKFNNSQAGTEIDGHFRKVYIKSEEVTRRTDGLFDITVQPLVQAWGFGAEKASSLPDSATVRSILKCVGAEKVKLSNNALLKTLPCVKVDMDGIAQGYSVDILADFLKSRKIRNFMVELGGEIRVEGRKPSGAFFSIGIETPGSDETPGQPLQKILNVQGGAITTSGNYRNYHTSGARRISHIINPRTGFPEESELISVTVHAQDAITADAYDNALMLMGLKKALAFVENTDDLAAYFIYRRQDGSVADTACRKFKKILNQK</sequence>
<dbReference type="InterPro" id="IPR024932">
    <property type="entry name" value="ApbE"/>
</dbReference>
<evidence type="ECO:0000256" key="12">
    <source>
        <dbReference type="SAM" id="SignalP"/>
    </source>
</evidence>
<feature type="binding site" evidence="11">
    <location>
        <position position="171"/>
    </location>
    <ligand>
        <name>Mg(2+)</name>
        <dbReference type="ChEBI" id="CHEBI:18420"/>
    </ligand>
</feature>
<dbReference type="EC" id="2.7.1.180" evidence="1 10"/>
<dbReference type="PANTHER" id="PTHR30040:SF2">
    <property type="entry name" value="FAD:PROTEIN FMN TRANSFERASE"/>
    <property type="match status" value="1"/>
</dbReference>
<comment type="caution">
    <text evidence="13">The sequence shown here is derived from an EMBL/GenBank/DDBJ whole genome shotgun (WGS) entry which is preliminary data.</text>
</comment>
<gene>
    <name evidence="13" type="ORF">B0I27_107142</name>
</gene>
<dbReference type="InterPro" id="IPR003374">
    <property type="entry name" value="ApbE-like_sf"/>
</dbReference>